<keyword evidence="3" id="KW-1185">Reference proteome</keyword>
<dbReference type="RefSeq" id="WP_308787584.1">
    <property type="nucleotide sequence ID" value="NZ_JAUSWB010000005.1"/>
</dbReference>
<organism evidence="2 3">
    <name type="scientific">Planomicrobium stackebrandtii</name>
    <dbReference type="NCBI Taxonomy" id="253160"/>
    <lineage>
        <taxon>Bacteria</taxon>
        <taxon>Bacillati</taxon>
        <taxon>Bacillota</taxon>
        <taxon>Bacilli</taxon>
        <taxon>Bacillales</taxon>
        <taxon>Caryophanaceae</taxon>
        <taxon>Planomicrobium</taxon>
    </lineage>
</organism>
<keyword evidence="1" id="KW-1133">Transmembrane helix</keyword>
<accession>A0ABU0GVW9</accession>
<dbReference type="EMBL" id="JAUSWB010000005">
    <property type="protein sequence ID" value="MDQ0429514.1"/>
    <property type="molecule type" value="Genomic_DNA"/>
</dbReference>
<comment type="caution">
    <text evidence="2">The sequence shown here is derived from an EMBL/GenBank/DDBJ whole genome shotgun (WGS) entry which is preliminary data.</text>
</comment>
<keyword evidence="1" id="KW-0812">Transmembrane</keyword>
<gene>
    <name evidence="2" type="ORF">QOZ98_002342</name>
</gene>
<name>A0ABU0GVW9_9BACL</name>
<feature type="transmembrane region" description="Helical" evidence="1">
    <location>
        <begin position="43"/>
        <end position="64"/>
    </location>
</feature>
<keyword evidence="1" id="KW-0472">Membrane</keyword>
<proteinExistence type="predicted"/>
<protein>
    <submittedName>
        <fullName evidence="2">Membrane protein</fullName>
    </submittedName>
</protein>
<evidence type="ECO:0000313" key="3">
    <source>
        <dbReference type="Proteomes" id="UP001241988"/>
    </source>
</evidence>
<feature type="transmembrane region" description="Helical" evidence="1">
    <location>
        <begin position="19"/>
        <end position="37"/>
    </location>
</feature>
<reference evidence="2 3" key="1">
    <citation type="submission" date="2023-07" db="EMBL/GenBank/DDBJ databases">
        <title>Genomic Encyclopedia of Type Strains, Phase IV (KMG-IV): sequencing the most valuable type-strain genomes for metagenomic binning, comparative biology and taxonomic classification.</title>
        <authorList>
            <person name="Goeker M."/>
        </authorList>
    </citation>
    <scope>NUCLEOTIDE SEQUENCE [LARGE SCALE GENOMIC DNA]</scope>
    <source>
        <strain evidence="2 3">DSM 16419</strain>
    </source>
</reference>
<dbReference type="Proteomes" id="UP001241988">
    <property type="component" value="Unassembled WGS sequence"/>
</dbReference>
<evidence type="ECO:0000256" key="1">
    <source>
        <dbReference type="SAM" id="Phobius"/>
    </source>
</evidence>
<evidence type="ECO:0000313" key="2">
    <source>
        <dbReference type="EMBL" id="MDQ0429514.1"/>
    </source>
</evidence>
<sequence length="150" mass="17050">MDEAQWDVQEVKHLKKIQLVQGNLAMLLLFLLLVYFADSGRHSIIIGIFFVLMWIVLAITLYTLKTGRPVGTKTSKRVQEFDKDRLGEKRWRRNRIIEAAGISIVGVGIAILLFVVDFSSARLDSPSYHFPFIGAWVGYNIGEIIRISSL</sequence>
<feature type="transmembrane region" description="Helical" evidence="1">
    <location>
        <begin position="96"/>
        <end position="116"/>
    </location>
</feature>